<proteinExistence type="predicted"/>
<dbReference type="AlphaFoldDB" id="A0AA40KHX8"/>
<dbReference type="Proteomes" id="UP001177670">
    <property type="component" value="Unassembled WGS sequence"/>
</dbReference>
<reference evidence="2" key="1">
    <citation type="submission" date="2021-10" db="EMBL/GenBank/DDBJ databases">
        <title>Melipona bicolor Genome sequencing and assembly.</title>
        <authorList>
            <person name="Araujo N.S."/>
            <person name="Arias M.C."/>
        </authorList>
    </citation>
    <scope>NUCLEOTIDE SEQUENCE</scope>
    <source>
        <strain evidence="2">USP_2M_L1-L4_2017</strain>
        <tissue evidence="2">Whole body</tissue>
    </source>
</reference>
<dbReference type="EMBL" id="JAHYIQ010000028">
    <property type="protein sequence ID" value="KAK1120989.1"/>
    <property type="molecule type" value="Genomic_DNA"/>
</dbReference>
<comment type="caution">
    <text evidence="2">The sequence shown here is derived from an EMBL/GenBank/DDBJ whole genome shotgun (WGS) entry which is preliminary data.</text>
</comment>
<feature type="region of interest" description="Disordered" evidence="1">
    <location>
        <begin position="1"/>
        <end position="72"/>
    </location>
</feature>
<name>A0AA40KHX8_9HYME</name>
<feature type="compositionally biased region" description="Pro residues" evidence="1">
    <location>
        <begin position="56"/>
        <end position="68"/>
    </location>
</feature>
<organism evidence="2 3">
    <name type="scientific">Melipona bicolor</name>
    <dbReference type="NCBI Taxonomy" id="60889"/>
    <lineage>
        <taxon>Eukaryota</taxon>
        <taxon>Metazoa</taxon>
        <taxon>Ecdysozoa</taxon>
        <taxon>Arthropoda</taxon>
        <taxon>Hexapoda</taxon>
        <taxon>Insecta</taxon>
        <taxon>Pterygota</taxon>
        <taxon>Neoptera</taxon>
        <taxon>Endopterygota</taxon>
        <taxon>Hymenoptera</taxon>
        <taxon>Apocrita</taxon>
        <taxon>Aculeata</taxon>
        <taxon>Apoidea</taxon>
        <taxon>Anthophila</taxon>
        <taxon>Apidae</taxon>
        <taxon>Melipona</taxon>
    </lineage>
</organism>
<evidence type="ECO:0000256" key="1">
    <source>
        <dbReference type="SAM" id="MobiDB-lite"/>
    </source>
</evidence>
<accession>A0AA40KHX8</accession>
<sequence>MHAHATRSLSANRDLNGIARRRGGHGQDGVQRRRSARRNCPKEARYARQLQLLRAAPPPPPPPPPPVPYLFRKSIPTCLSRSAVSRAQLSP</sequence>
<keyword evidence="3" id="KW-1185">Reference proteome</keyword>
<evidence type="ECO:0000313" key="2">
    <source>
        <dbReference type="EMBL" id="KAK1120989.1"/>
    </source>
</evidence>
<evidence type="ECO:0000313" key="3">
    <source>
        <dbReference type="Proteomes" id="UP001177670"/>
    </source>
</evidence>
<gene>
    <name evidence="2" type="ORF">K0M31_010774</name>
</gene>
<protein>
    <submittedName>
        <fullName evidence="2">Uncharacterized protein</fullName>
    </submittedName>
</protein>